<evidence type="ECO:0000313" key="4">
    <source>
        <dbReference type="Proteomes" id="UP000694941"/>
    </source>
</evidence>
<feature type="domain" description="FAS1" evidence="3">
    <location>
        <begin position="459"/>
        <end position="601"/>
    </location>
</feature>
<evidence type="ECO:0000259" key="3">
    <source>
        <dbReference type="PROSITE" id="PS50213"/>
    </source>
</evidence>
<keyword evidence="1" id="KW-1133">Transmembrane helix</keyword>
<reference evidence="5" key="1">
    <citation type="submission" date="2025-08" db="UniProtKB">
        <authorList>
            <consortium name="RefSeq"/>
        </authorList>
    </citation>
    <scope>IDENTIFICATION</scope>
    <source>
        <tissue evidence="5">Muscle</tissue>
    </source>
</reference>
<dbReference type="PANTHER" id="PTHR10900:SF77">
    <property type="entry name" value="FI19380P1"/>
    <property type="match status" value="1"/>
</dbReference>
<dbReference type="InterPro" id="IPR000782">
    <property type="entry name" value="FAS1_domain"/>
</dbReference>
<accession>A0ABM1S5E7</accession>
<keyword evidence="1" id="KW-0472">Membrane</keyword>
<dbReference type="PROSITE" id="PS50213">
    <property type="entry name" value="FAS1"/>
    <property type="match status" value="3"/>
</dbReference>
<organism evidence="4 5">
    <name type="scientific">Limulus polyphemus</name>
    <name type="common">Atlantic horseshoe crab</name>
    <dbReference type="NCBI Taxonomy" id="6850"/>
    <lineage>
        <taxon>Eukaryota</taxon>
        <taxon>Metazoa</taxon>
        <taxon>Ecdysozoa</taxon>
        <taxon>Arthropoda</taxon>
        <taxon>Chelicerata</taxon>
        <taxon>Merostomata</taxon>
        <taxon>Xiphosura</taxon>
        <taxon>Limulidae</taxon>
        <taxon>Limulus</taxon>
    </lineage>
</organism>
<keyword evidence="4" id="KW-1185">Reference proteome</keyword>
<gene>
    <name evidence="5" type="primary">LOC106457281</name>
</gene>
<dbReference type="SUPFAM" id="SSF82153">
    <property type="entry name" value="FAS1 domain"/>
    <property type="match status" value="4"/>
</dbReference>
<dbReference type="InterPro" id="IPR036378">
    <property type="entry name" value="FAS1_dom_sf"/>
</dbReference>
<proteinExistence type="predicted"/>
<feature type="transmembrane region" description="Helical" evidence="1">
    <location>
        <begin position="611"/>
        <end position="630"/>
    </location>
</feature>
<sequence length="633" mass="72303">MKLALVLGLMLSWTIIASTESVYEALKGDHRLSKFLDLVNQDEVIQLFLRKRKVTVFAPTNEAFDKFRQFTAEEESRLATFYVVNFVVTKDIFPDVINSNNQQNAPLYLTTSDSDDKEEKEYFVNNAKIIEEREYNIKDGNQKLLIIDEVLEPYRSNTNLPPDAWEFLIQPRKYNLQENLGAFASRVRSEDVIELFTRVGNHTFFLPVGEGNDIDSKVIKGHIIPKIVLFTRTMGMKPYRTDAYDPTQLKVELSLVNQTNSQGNGYTLFAQSNTLQSDHRHRKGVVLSKIIRSNIPVKNGVIHLIEAPLMFINITILEFLQREADGRLYEFNQLVKHVSEFRNEMSTPQEKTVFVPTNEAIRRIDKLNDLKGNITAITNLVRLHMVMRSVSTDDVRNGRIRKHLAADNRHSLYFRVVGEDRNRTLTVDGGGVNATAVQADIGATNGIVHIINRVLGMPFQTVNEKLNTDPELRESYQLSLVDGWNNKLKDRRNNFTFFVPSETAWERLKAEYPTEHKQIHMEMYSNQVKKILDRHLVVGEELSSQDLGRHGQVNTIYGVFKIESGYGYGELSVEWENLRATIVRPDIQATNGFIHVIDRVMMKPRDLSRTGGSATVSVSGATVLVSLALLRRM</sequence>
<feature type="chain" id="PRO_5045433578" evidence="2">
    <location>
        <begin position="20"/>
        <end position="633"/>
    </location>
</feature>
<dbReference type="RefSeq" id="XP_022238852.1">
    <property type="nucleotide sequence ID" value="XM_022383144.1"/>
</dbReference>
<dbReference type="SMART" id="SM00554">
    <property type="entry name" value="FAS1"/>
    <property type="match status" value="4"/>
</dbReference>
<dbReference type="GeneID" id="106457281"/>
<name>A0ABM1S5E7_LIMPO</name>
<feature type="domain" description="FAS1" evidence="3">
    <location>
        <begin position="19"/>
        <end position="309"/>
    </location>
</feature>
<dbReference type="Proteomes" id="UP000694941">
    <property type="component" value="Unplaced"/>
</dbReference>
<evidence type="ECO:0000256" key="2">
    <source>
        <dbReference type="SAM" id="SignalP"/>
    </source>
</evidence>
<dbReference type="InterPro" id="IPR050904">
    <property type="entry name" value="Adhesion/Biosynth-related"/>
</dbReference>
<dbReference type="Gene3D" id="2.30.180.10">
    <property type="entry name" value="FAS1 domain"/>
    <property type="match status" value="4"/>
</dbReference>
<evidence type="ECO:0000313" key="5">
    <source>
        <dbReference type="RefSeq" id="XP_022238852.1"/>
    </source>
</evidence>
<dbReference type="Pfam" id="PF02469">
    <property type="entry name" value="Fasciclin"/>
    <property type="match status" value="3"/>
</dbReference>
<evidence type="ECO:0000256" key="1">
    <source>
        <dbReference type="SAM" id="Phobius"/>
    </source>
</evidence>
<feature type="signal peptide" evidence="2">
    <location>
        <begin position="1"/>
        <end position="19"/>
    </location>
</feature>
<keyword evidence="1" id="KW-0812">Transmembrane</keyword>
<keyword evidence="2" id="KW-0732">Signal</keyword>
<dbReference type="PANTHER" id="PTHR10900">
    <property type="entry name" value="PERIOSTIN-RELATED"/>
    <property type="match status" value="1"/>
</dbReference>
<feature type="domain" description="FAS1" evidence="3">
    <location>
        <begin position="315"/>
        <end position="455"/>
    </location>
</feature>
<protein>
    <submittedName>
        <fullName evidence="5">Fasciclin-1-like</fullName>
    </submittedName>
</protein>